<feature type="signal peptide" evidence="1">
    <location>
        <begin position="1"/>
        <end position="20"/>
    </location>
</feature>
<keyword evidence="1" id="KW-0732">Signal</keyword>
<gene>
    <name evidence="2" type="ORF">NCTC10252_04200</name>
</gene>
<proteinExistence type="predicted"/>
<dbReference type="Pfam" id="PF06551">
    <property type="entry name" value="DUF1120"/>
    <property type="match status" value="1"/>
</dbReference>
<organism evidence="2 3">
    <name type="scientific">Salmonella enterica</name>
    <name type="common">Salmonella choleraesuis</name>
    <dbReference type="NCBI Taxonomy" id="28901"/>
    <lineage>
        <taxon>Bacteria</taxon>
        <taxon>Pseudomonadati</taxon>
        <taxon>Pseudomonadota</taxon>
        <taxon>Gammaproteobacteria</taxon>
        <taxon>Enterobacterales</taxon>
        <taxon>Enterobacteriaceae</taxon>
        <taxon>Salmonella</taxon>
    </lineage>
</organism>
<accession>A0A379QU06</accession>
<dbReference type="EMBL" id="UGWP01000004">
    <property type="protein sequence ID" value="SUF58860.1"/>
    <property type="molecule type" value="Genomic_DNA"/>
</dbReference>
<feature type="chain" id="PRO_5016879518" evidence="1">
    <location>
        <begin position="21"/>
        <end position="228"/>
    </location>
</feature>
<sequence>MKKLIIAASVAMALSAAAHADSTAVLKLQGVLTNDACIPTLDGGGVVDFGTKYINTLSKTETNQLGNKDLNLTISCSSPTKVAFSVGDDRADSVANVTIENVGWFAGETAWSMGTRFGAGKTAGNVNIGAYSITMNKDGITADGSSAKALQGAGNTDWSEFGGESKDTIQSNNAYGYTVGNTNDNTPNAFTTAVFPLRIALAVQKTDTLAITDDTPIDGQATITLHYL</sequence>
<reference evidence="2 3" key="1">
    <citation type="submission" date="2018-06" db="EMBL/GenBank/DDBJ databases">
        <authorList>
            <consortium name="Pathogen Informatics"/>
            <person name="Doyle S."/>
        </authorList>
    </citation>
    <scope>NUCLEOTIDE SEQUENCE [LARGE SCALE GENOMIC DNA]</scope>
    <source>
        <strain evidence="2 3">NCTC10252</strain>
    </source>
</reference>
<dbReference type="Proteomes" id="UP000254597">
    <property type="component" value="Unassembled WGS sequence"/>
</dbReference>
<dbReference type="AlphaFoldDB" id="A0A379QU06"/>
<dbReference type="InterPro" id="IPR010546">
    <property type="entry name" value="DUF1120"/>
</dbReference>
<protein>
    <submittedName>
        <fullName evidence="2">Outer membrane protein</fullName>
    </submittedName>
</protein>
<evidence type="ECO:0000256" key="1">
    <source>
        <dbReference type="SAM" id="SignalP"/>
    </source>
</evidence>
<name>A0A379QU06_SALER</name>
<evidence type="ECO:0000313" key="3">
    <source>
        <dbReference type="Proteomes" id="UP000254597"/>
    </source>
</evidence>
<evidence type="ECO:0000313" key="2">
    <source>
        <dbReference type="EMBL" id="SUF58860.1"/>
    </source>
</evidence>